<gene>
    <name evidence="2" type="primary">pilV</name>
    <name evidence="2" type="ORF">FAS41_03260</name>
</gene>
<keyword evidence="1" id="KW-0472">Membrane</keyword>
<evidence type="ECO:0000313" key="2">
    <source>
        <dbReference type="EMBL" id="TLX80681.1"/>
    </source>
</evidence>
<protein>
    <submittedName>
        <fullName evidence="2">Type IV pilus modification protein PilV</fullName>
    </submittedName>
</protein>
<name>A0A5R9RBN9_9PSED</name>
<dbReference type="OrthoDB" id="8547299at2"/>
<keyword evidence="1" id="KW-1133">Transmembrane helix</keyword>
<keyword evidence="1" id="KW-0812">Transmembrane</keyword>
<evidence type="ECO:0000313" key="3">
    <source>
        <dbReference type="Proteomes" id="UP000306635"/>
    </source>
</evidence>
<organism evidence="2 3">
    <name type="scientific">Pseudomonas nicosulfuronedens</name>
    <dbReference type="NCBI Taxonomy" id="2571105"/>
    <lineage>
        <taxon>Bacteria</taxon>
        <taxon>Pseudomonadati</taxon>
        <taxon>Pseudomonadota</taxon>
        <taxon>Gammaproteobacteria</taxon>
        <taxon>Pseudomonadales</taxon>
        <taxon>Pseudomonadaceae</taxon>
        <taxon>Pseudomonas</taxon>
    </lineage>
</organism>
<comment type="caution">
    <text evidence="2">The sequence shown here is derived from an EMBL/GenBank/DDBJ whole genome shotgun (WGS) entry which is preliminary data.</text>
</comment>
<feature type="transmembrane region" description="Helical" evidence="1">
    <location>
        <begin position="12"/>
        <end position="34"/>
    </location>
</feature>
<sequence length="199" mass="21466">MRMRPRHDERGFYLIEVMVAVMLTSVALLGMVALQARSITYAHDSQQRQNAILLAADLARSMQANREGLVRNGKLKGDAAFLVAEGSAFPSLGSGESCVTSGLGVSDRIRRELACWTTQVQRQLATDATLLKDSTFICATRDGKSCASGSEQPLLLIQLAWHSRNCRSGSPTTADDASAACLTADADGGVERYRLSFQP</sequence>
<dbReference type="Proteomes" id="UP000306635">
    <property type="component" value="Unassembled WGS sequence"/>
</dbReference>
<dbReference type="AlphaFoldDB" id="A0A5R9RBN9"/>
<dbReference type="NCBIfam" id="TIGR02523">
    <property type="entry name" value="type_IV_pilV"/>
    <property type="match status" value="1"/>
</dbReference>
<reference evidence="2 3" key="1">
    <citation type="submission" date="2019-04" db="EMBL/GenBank/DDBJ databases">
        <authorList>
            <person name="Li M."/>
        </authorList>
    </citation>
    <scope>NUCLEOTIDE SEQUENCE [LARGE SCALE GENOMIC DNA]</scope>
    <source>
        <strain evidence="2 3">LAM1902</strain>
    </source>
</reference>
<keyword evidence="3" id="KW-1185">Reference proteome</keyword>
<dbReference type="InterPro" id="IPR013362">
    <property type="entry name" value="Pilus_4_PilV"/>
</dbReference>
<proteinExistence type="predicted"/>
<dbReference type="EMBL" id="SWDV01000002">
    <property type="protein sequence ID" value="TLX80681.1"/>
    <property type="molecule type" value="Genomic_DNA"/>
</dbReference>
<evidence type="ECO:0000256" key="1">
    <source>
        <dbReference type="SAM" id="Phobius"/>
    </source>
</evidence>
<accession>A0A5R9RBN9</accession>